<dbReference type="SUPFAM" id="SSF48452">
    <property type="entry name" value="TPR-like"/>
    <property type="match status" value="1"/>
</dbReference>
<dbReference type="Pfam" id="PF13191">
    <property type="entry name" value="AAA_16"/>
    <property type="match status" value="1"/>
</dbReference>
<evidence type="ECO:0000256" key="1">
    <source>
        <dbReference type="SAM" id="MobiDB-lite"/>
    </source>
</evidence>
<dbReference type="Gene3D" id="3.40.50.300">
    <property type="entry name" value="P-loop containing nucleotide triphosphate hydrolases"/>
    <property type="match status" value="1"/>
</dbReference>
<organism evidence="3 4">
    <name type="scientific">Nocardia fusca</name>
    <dbReference type="NCBI Taxonomy" id="941183"/>
    <lineage>
        <taxon>Bacteria</taxon>
        <taxon>Bacillati</taxon>
        <taxon>Actinomycetota</taxon>
        <taxon>Actinomycetes</taxon>
        <taxon>Mycobacteriales</taxon>
        <taxon>Nocardiaceae</taxon>
        <taxon>Nocardia</taxon>
    </lineage>
</organism>
<dbReference type="InterPro" id="IPR041664">
    <property type="entry name" value="AAA_16"/>
</dbReference>
<accession>A0ABV3FES8</accession>
<dbReference type="PANTHER" id="PTHR47691:SF3">
    <property type="entry name" value="HTH-TYPE TRANSCRIPTIONAL REGULATOR RV0890C-RELATED"/>
    <property type="match status" value="1"/>
</dbReference>
<comment type="caution">
    <text evidence="3">The sequence shown here is derived from an EMBL/GenBank/DDBJ whole genome shotgun (WGS) entry which is preliminary data.</text>
</comment>
<name>A0ABV3FES8_9NOCA</name>
<sequence length="871" mass="95870">MSATRRERAGGLPTASECFVGRDPELDRIFSLLLGSARLITLIGPGGIGKTRLATEALLRFREAGPTSAYWVRLARLSKGSEAAAIEEEIAQSVVDADLSGRSAWEALVDTLTGTEAAGRNVRTVLVMDNCEHLLAGAGRVITELLEAVPRLTILATSREAVGWVDEHVVVVPPLTRKQALTLFCRRAELTGHPVTDGDQVGLADEVCRHVHDHPLYIRLAAARLLRQPLAVVVSELSGVATDKRMQWSHGPRLGAEVRHQGVRDVIAWSYDLCEDKERLLLDRMSVFAAGYDANPEDDTCPALDVGADLEAIEVVCADDRALRHDADPAHREGPFVGPAREEIEELLWRLADRSLVTVHRTPDTVRYSLLESIRLFAEQRLRERSTGEVDERARLAHRHLHYYRDKVVAAKANWFSPAAQDWVARAAWDNILTAIETSLTSGEPVLGLEISTGLLVLPVFNGSSRELRLCAERTLEATRALRPQPSELQIGAMALLGWFDLLQGKNEDAERLLEKCAATCIPDLSTRRNWRKTPETDTGLPAPLEFVWGMELLSVHGDPRAITVFARAREKFRDLGDPSGESISEFHQGLAACFLGSAQQALEITRRHLDRTIAAGAQRAQSWAELGWALALTKHDDPTEALVVARRTLAHQEDECDWWGGEFAVHVRIWSLAQLITDSIAAGRTGKAELEALATEVAQLAGGTASLKRRPGTSYLGSLGLYTDETNKAVDVARGVLGDEVFAAAYRQGCLLRPDLREVYRLALGTLTIARPMEADKNTTGHWGQLSTAERQVAIFAAAGWTNSEIAARRGNSRKTVDAQMAAIFRKLAITSREDIIELVPRDQIDQVAKEAAGRPRGTGQRPRRRRRPQ</sequence>
<protein>
    <submittedName>
        <fullName evidence="3">AAA family ATPase</fullName>
    </submittedName>
</protein>
<dbReference type="SMART" id="SM00421">
    <property type="entry name" value="HTH_LUXR"/>
    <property type="match status" value="1"/>
</dbReference>
<dbReference type="Gene3D" id="1.10.10.10">
    <property type="entry name" value="Winged helix-like DNA-binding domain superfamily/Winged helix DNA-binding domain"/>
    <property type="match status" value="1"/>
</dbReference>
<proteinExistence type="predicted"/>
<dbReference type="InterPro" id="IPR036388">
    <property type="entry name" value="WH-like_DNA-bd_sf"/>
</dbReference>
<dbReference type="PANTHER" id="PTHR47691">
    <property type="entry name" value="REGULATOR-RELATED"/>
    <property type="match status" value="1"/>
</dbReference>
<dbReference type="Proteomes" id="UP001551658">
    <property type="component" value="Unassembled WGS sequence"/>
</dbReference>
<dbReference type="PROSITE" id="PS50043">
    <property type="entry name" value="HTH_LUXR_2"/>
    <property type="match status" value="1"/>
</dbReference>
<dbReference type="CDD" id="cd06170">
    <property type="entry name" value="LuxR_C_like"/>
    <property type="match status" value="1"/>
</dbReference>
<evidence type="ECO:0000259" key="2">
    <source>
        <dbReference type="PROSITE" id="PS50043"/>
    </source>
</evidence>
<dbReference type="Pfam" id="PF00196">
    <property type="entry name" value="GerE"/>
    <property type="match status" value="1"/>
</dbReference>
<dbReference type="InterPro" id="IPR011990">
    <property type="entry name" value="TPR-like_helical_dom_sf"/>
</dbReference>
<feature type="region of interest" description="Disordered" evidence="1">
    <location>
        <begin position="848"/>
        <end position="871"/>
    </location>
</feature>
<dbReference type="SUPFAM" id="SSF46894">
    <property type="entry name" value="C-terminal effector domain of the bipartite response regulators"/>
    <property type="match status" value="1"/>
</dbReference>
<evidence type="ECO:0000313" key="3">
    <source>
        <dbReference type="EMBL" id="MEV0366216.1"/>
    </source>
</evidence>
<dbReference type="InterPro" id="IPR027417">
    <property type="entry name" value="P-loop_NTPase"/>
</dbReference>
<gene>
    <name evidence="3" type="ORF">AB0H72_26290</name>
</gene>
<reference evidence="3 4" key="1">
    <citation type="submission" date="2024-06" db="EMBL/GenBank/DDBJ databases">
        <title>The Natural Products Discovery Center: Release of the First 8490 Sequenced Strains for Exploring Actinobacteria Biosynthetic Diversity.</title>
        <authorList>
            <person name="Kalkreuter E."/>
            <person name="Kautsar S.A."/>
            <person name="Yang D."/>
            <person name="Bader C.D."/>
            <person name="Teijaro C.N."/>
            <person name="Fluegel L."/>
            <person name="Davis C.M."/>
            <person name="Simpson J.R."/>
            <person name="Lauterbach L."/>
            <person name="Steele A.D."/>
            <person name="Gui C."/>
            <person name="Meng S."/>
            <person name="Li G."/>
            <person name="Viehrig K."/>
            <person name="Ye F."/>
            <person name="Su P."/>
            <person name="Kiefer A.F."/>
            <person name="Nichols A."/>
            <person name="Cepeda A.J."/>
            <person name="Yan W."/>
            <person name="Fan B."/>
            <person name="Jiang Y."/>
            <person name="Adhikari A."/>
            <person name="Zheng C.-J."/>
            <person name="Schuster L."/>
            <person name="Cowan T.M."/>
            <person name="Smanski M.J."/>
            <person name="Chevrette M.G."/>
            <person name="De Carvalho L.P.S."/>
            <person name="Shen B."/>
        </authorList>
    </citation>
    <scope>NUCLEOTIDE SEQUENCE [LARGE SCALE GENOMIC DNA]</scope>
    <source>
        <strain evidence="3 4">NPDC050671</strain>
    </source>
</reference>
<evidence type="ECO:0000313" key="4">
    <source>
        <dbReference type="Proteomes" id="UP001551658"/>
    </source>
</evidence>
<dbReference type="InterPro" id="IPR000792">
    <property type="entry name" value="Tscrpt_reg_LuxR_C"/>
</dbReference>
<keyword evidence="4" id="KW-1185">Reference proteome</keyword>
<feature type="domain" description="HTH luxR-type" evidence="2">
    <location>
        <begin position="780"/>
        <end position="845"/>
    </location>
</feature>
<dbReference type="EMBL" id="JBFAIH010000018">
    <property type="protein sequence ID" value="MEV0366216.1"/>
    <property type="molecule type" value="Genomic_DNA"/>
</dbReference>
<dbReference type="InterPro" id="IPR016032">
    <property type="entry name" value="Sig_transdc_resp-reg_C-effctor"/>
</dbReference>
<dbReference type="SUPFAM" id="SSF52540">
    <property type="entry name" value="P-loop containing nucleoside triphosphate hydrolases"/>
    <property type="match status" value="1"/>
</dbReference>